<dbReference type="Pfam" id="PF08338">
    <property type="entry name" value="DUF1731"/>
    <property type="match status" value="1"/>
</dbReference>
<proteinExistence type="inferred from homology"/>
<dbReference type="RefSeq" id="WP_043352419.1">
    <property type="nucleotide sequence ID" value="NZ_CP010536.1"/>
</dbReference>
<dbReference type="OrthoDB" id="9801773at2"/>
<gene>
    <name evidence="5" type="ORF">RR42_m3975</name>
</gene>
<feature type="transmembrane region" description="Helical" evidence="2">
    <location>
        <begin position="146"/>
        <end position="165"/>
    </location>
</feature>
<feature type="transmembrane region" description="Helical" evidence="2">
    <location>
        <begin position="106"/>
        <end position="126"/>
    </location>
</feature>
<dbReference type="GO" id="GO:0051301">
    <property type="term" value="P:cell division"/>
    <property type="evidence" value="ECO:0007669"/>
    <property type="project" value="UniProtKB-KW"/>
</dbReference>
<dbReference type="Proteomes" id="UP000031843">
    <property type="component" value="Chromosome main"/>
</dbReference>
<sequence>MDPTSGTLYTVILNLLIVQGLMGAFDTVWHHELRCALPQQHNAAPELRLHAIRAVLYGVLFGGLAWFAWGGAWLVPLWAIVAIEILLTLRDFVVEDQTRSLPPSERVTHTVLAINGGVIFGLLAWHSQAWWKLPSGLHFHPQGWQSWVLSVFALGVAASGVRDAFASRSLAARAGATPSFDFAGADPSRRAQSFLLTGGTGFIGQALVRSLLADGHRVTIWARNPRVAAQLFDGRAACVGSLAQIDPAVRFDVVINLAGAPILGPRWSAARKRSLVKSRVGTTRALAAWLAAAAYRPRLMINGSAVGFYGIQGDDDLSQRTEASAPQDIFASQLCQQWEDAARAVTPLGIPLAILRLGVVYGHQGALPAMLMPVWLGVGGPMGSGRQAQSWVHIHDVLGVIAWLCRGDAAQAAPAAVATYNLVAPDNPSQAGFVRAAAALLRRPAFMPTPAWPMRLALGEQATLLLDGLRVAPARLQHEGYAFRFPTLQLALEDLLGNGRARR</sequence>
<evidence type="ECO:0000313" key="6">
    <source>
        <dbReference type="Proteomes" id="UP000031843"/>
    </source>
</evidence>
<evidence type="ECO:0000256" key="1">
    <source>
        <dbReference type="ARBA" id="ARBA00009353"/>
    </source>
</evidence>
<dbReference type="Gene3D" id="3.40.50.720">
    <property type="entry name" value="NAD(P)-binding Rossmann-like Domain"/>
    <property type="match status" value="1"/>
</dbReference>
<organism evidence="5 6">
    <name type="scientific">Cupriavidus basilensis</name>
    <dbReference type="NCBI Taxonomy" id="68895"/>
    <lineage>
        <taxon>Bacteria</taxon>
        <taxon>Pseudomonadati</taxon>
        <taxon>Pseudomonadota</taxon>
        <taxon>Betaproteobacteria</taxon>
        <taxon>Burkholderiales</taxon>
        <taxon>Burkholderiaceae</taxon>
        <taxon>Cupriavidus</taxon>
    </lineage>
</organism>
<evidence type="ECO:0000259" key="3">
    <source>
        <dbReference type="Pfam" id="PF01370"/>
    </source>
</evidence>
<dbReference type="AlphaFoldDB" id="A0A0C4YEZ4"/>
<feature type="domain" description="DUF1731" evidence="4">
    <location>
        <begin position="449"/>
        <end position="495"/>
    </location>
</feature>
<comment type="similarity">
    <text evidence="1">Belongs to the NAD(P)-dependent epimerase/dehydratase family. SDR39U1 subfamily.</text>
</comment>
<feature type="transmembrane region" description="Helical" evidence="2">
    <location>
        <begin position="75"/>
        <end position="94"/>
    </location>
</feature>
<dbReference type="EMBL" id="CP010536">
    <property type="protein sequence ID" value="AJG21325.1"/>
    <property type="molecule type" value="Genomic_DNA"/>
</dbReference>
<keyword evidence="5" id="KW-0132">Cell division</keyword>
<keyword evidence="6" id="KW-1185">Reference proteome</keyword>
<evidence type="ECO:0000313" key="5">
    <source>
        <dbReference type="EMBL" id="AJG21325.1"/>
    </source>
</evidence>
<dbReference type="InterPro" id="IPR036291">
    <property type="entry name" value="NAD(P)-bd_dom_sf"/>
</dbReference>
<keyword evidence="2" id="KW-0472">Membrane</keyword>
<feature type="domain" description="NAD-dependent epimerase/dehydratase" evidence="3">
    <location>
        <begin position="195"/>
        <end position="407"/>
    </location>
</feature>
<dbReference type="STRING" id="68895.RR42_m3975"/>
<keyword evidence="5" id="KW-0131">Cell cycle</keyword>
<dbReference type="InterPro" id="IPR001509">
    <property type="entry name" value="Epimerase_deHydtase"/>
</dbReference>
<reference evidence="5 6" key="1">
    <citation type="journal article" date="2015" name="Genome Announc.">
        <title>Complete Genome Sequence of Cupriavidus basilensis 4G11, Isolated from the Oak Ridge Field Research Center Site.</title>
        <authorList>
            <person name="Ray J."/>
            <person name="Waters R.J."/>
            <person name="Skerker J.M."/>
            <person name="Kuehl J.V."/>
            <person name="Price M.N."/>
            <person name="Huang J."/>
            <person name="Chakraborty R."/>
            <person name="Arkin A.P."/>
            <person name="Deutschbauer A."/>
        </authorList>
    </citation>
    <scope>NUCLEOTIDE SEQUENCE [LARGE SCALE GENOMIC DNA]</scope>
    <source>
        <strain evidence="5">4G11</strain>
    </source>
</reference>
<dbReference type="KEGG" id="cbw:RR42_m3975"/>
<dbReference type="SUPFAM" id="SSF51735">
    <property type="entry name" value="NAD(P)-binding Rossmann-fold domains"/>
    <property type="match status" value="1"/>
</dbReference>
<dbReference type="PANTHER" id="PTHR11092">
    <property type="entry name" value="SUGAR NUCLEOTIDE EPIMERASE RELATED"/>
    <property type="match status" value="1"/>
</dbReference>
<dbReference type="PANTHER" id="PTHR11092:SF0">
    <property type="entry name" value="EPIMERASE FAMILY PROTEIN SDR39U1"/>
    <property type="match status" value="1"/>
</dbReference>
<keyword evidence="2" id="KW-0812">Transmembrane</keyword>
<name>A0A0C4YEZ4_9BURK</name>
<dbReference type="Pfam" id="PF01370">
    <property type="entry name" value="Epimerase"/>
    <property type="match status" value="1"/>
</dbReference>
<evidence type="ECO:0000256" key="2">
    <source>
        <dbReference type="SAM" id="Phobius"/>
    </source>
</evidence>
<feature type="transmembrane region" description="Helical" evidence="2">
    <location>
        <begin position="6"/>
        <end position="29"/>
    </location>
</feature>
<dbReference type="InterPro" id="IPR013549">
    <property type="entry name" value="DUF1731"/>
</dbReference>
<dbReference type="InterPro" id="IPR010099">
    <property type="entry name" value="SDR39U1"/>
</dbReference>
<dbReference type="NCBIfam" id="TIGR01777">
    <property type="entry name" value="yfcH"/>
    <property type="match status" value="1"/>
</dbReference>
<accession>A0A0C4YEZ4</accession>
<protein>
    <submittedName>
        <fullName evidence="5">Cell division inhibitor, slr1223/yfcH-like</fullName>
    </submittedName>
</protein>
<evidence type="ECO:0000259" key="4">
    <source>
        <dbReference type="Pfam" id="PF08338"/>
    </source>
</evidence>
<keyword evidence="2" id="KW-1133">Transmembrane helix</keyword>